<keyword evidence="1" id="KW-0812">Transmembrane</keyword>
<evidence type="ECO:0000313" key="2">
    <source>
        <dbReference type="EMBL" id="QBE98243.1"/>
    </source>
</evidence>
<dbReference type="KEGG" id="bpro:PMF13cell1_03809"/>
<evidence type="ECO:0000256" key="1">
    <source>
        <dbReference type="SAM" id="Phobius"/>
    </source>
</evidence>
<gene>
    <name evidence="2" type="ORF">PMF13cell1_03809</name>
</gene>
<evidence type="ECO:0000313" key="3">
    <source>
        <dbReference type="Proteomes" id="UP000289794"/>
    </source>
</evidence>
<feature type="transmembrane region" description="Helical" evidence="1">
    <location>
        <begin position="45"/>
        <end position="66"/>
    </location>
</feature>
<dbReference type="Proteomes" id="UP000289794">
    <property type="component" value="Chromosome"/>
</dbReference>
<evidence type="ECO:0008006" key="4">
    <source>
        <dbReference type="Google" id="ProtNLM"/>
    </source>
</evidence>
<dbReference type="AlphaFoldDB" id="A0A4P6M419"/>
<feature type="transmembrane region" description="Helical" evidence="1">
    <location>
        <begin position="21"/>
        <end position="39"/>
    </location>
</feature>
<name>A0A4P6M419_9FIRM</name>
<dbReference type="RefSeq" id="WP_130181731.1">
    <property type="nucleotide sequence ID" value="NZ_CP035945.1"/>
</dbReference>
<keyword evidence="1" id="KW-1133">Transmembrane helix</keyword>
<protein>
    <recommendedName>
        <fullName evidence="4">Permease of phosphate ABC transporter</fullName>
    </recommendedName>
</protein>
<dbReference type="EMBL" id="CP035945">
    <property type="protein sequence ID" value="QBE98243.1"/>
    <property type="molecule type" value="Genomic_DNA"/>
</dbReference>
<reference evidence="2 3" key="1">
    <citation type="submission" date="2019-01" db="EMBL/GenBank/DDBJ databases">
        <title>PMF-metabolizing Aryl O-demethylase.</title>
        <authorList>
            <person name="Kim M."/>
        </authorList>
    </citation>
    <scope>NUCLEOTIDE SEQUENCE [LARGE SCALE GENOMIC DNA]</scope>
    <source>
        <strain evidence="2 3">PMF1</strain>
    </source>
</reference>
<sequence>MKKMFKCANQYVKDSDWKDLALLKICLCSLGVMIGLSIPKEKRKYPLLVAGIVFAATCVPLMVKYIKIVVKASRPE</sequence>
<keyword evidence="1" id="KW-0472">Membrane</keyword>
<proteinExistence type="predicted"/>
<accession>A0A4P6M419</accession>
<organism evidence="2 3">
    <name type="scientific">Blautia producta</name>
    <dbReference type="NCBI Taxonomy" id="33035"/>
    <lineage>
        <taxon>Bacteria</taxon>
        <taxon>Bacillati</taxon>
        <taxon>Bacillota</taxon>
        <taxon>Clostridia</taxon>
        <taxon>Lachnospirales</taxon>
        <taxon>Lachnospiraceae</taxon>
        <taxon>Blautia</taxon>
    </lineage>
</organism>